<evidence type="ECO:0000313" key="2">
    <source>
        <dbReference type="EMBL" id="KAJ8796480.1"/>
    </source>
</evidence>
<keyword evidence="3" id="KW-1185">Reference proteome</keyword>
<feature type="compositionally biased region" description="Basic residues" evidence="1">
    <location>
        <begin position="75"/>
        <end position="84"/>
    </location>
</feature>
<organism evidence="2 3">
    <name type="scientific">Eschrichtius robustus</name>
    <name type="common">California gray whale</name>
    <name type="synonym">Eschrichtius gibbosus</name>
    <dbReference type="NCBI Taxonomy" id="9764"/>
    <lineage>
        <taxon>Eukaryota</taxon>
        <taxon>Metazoa</taxon>
        <taxon>Chordata</taxon>
        <taxon>Craniata</taxon>
        <taxon>Vertebrata</taxon>
        <taxon>Euteleostomi</taxon>
        <taxon>Mammalia</taxon>
        <taxon>Eutheria</taxon>
        <taxon>Laurasiatheria</taxon>
        <taxon>Artiodactyla</taxon>
        <taxon>Whippomorpha</taxon>
        <taxon>Cetacea</taxon>
        <taxon>Mysticeti</taxon>
        <taxon>Eschrichtiidae</taxon>
        <taxon>Eschrichtius</taxon>
    </lineage>
</organism>
<reference evidence="2 3" key="1">
    <citation type="submission" date="2022-11" db="EMBL/GenBank/DDBJ databases">
        <title>Whole genome sequence of Eschrichtius robustus ER-17-0199.</title>
        <authorList>
            <person name="Bruniche-Olsen A."/>
            <person name="Black A.N."/>
            <person name="Fields C.J."/>
            <person name="Walden K."/>
            <person name="Dewoody J.A."/>
        </authorList>
    </citation>
    <scope>NUCLEOTIDE SEQUENCE [LARGE SCALE GENOMIC DNA]</scope>
    <source>
        <strain evidence="2">ER-17-0199</strain>
        <tissue evidence="2">Blubber</tissue>
    </source>
</reference>
<protein>
    <submittedName>
        <fullName evidence="2">Uncharacterized protein</fullName>
    </submittedName>
</protein>
<sequence length="233" mass="24197">MRYFEDVQDLSGLPRDRKSRKREVRAQISAPQGHPARAGVPPAQPPEPSNPDLASANAPPPPPPPISGAQGRGWLARRRLRRRAGTGGGPTAAQLGPPRADTGPSSRGRQRGPGEREEPASARPAVGGLVRHARRPPAPEVGSKPPGRWCPGSSPEPWFHVAAGLPASAEGPAAAARPGCVRLVCPAPRRWVGRRAGQAARAPRSRSPRCAAPPCGPGSGAPGGGALRKLLRN</sequence>
<feature type="compositionally biased region" description="Gly residues" evidence="1">
    <location>
        <begin position="217"/>
        <end position="226"/>
    </location>
</feature>
<evidence type="ECO:0000313" key="3">
    <source>
        <dbReference type="Proteomes" id="UP001159641"/>
    </source>
</evidence>
<feature type="region of interest" description="Disordered" evidence="1">
    <location>
        <begin position="1"/>
        <end position="152"/>
    </location>
</feature>
<dbReference type="AlphaFoldDB" id="A0AB34HZ92"/>
<name>A0AB34HZ92_ESCRO</name>
<feature type="compositionally biased region" description="Low complexity" evidence="1">
    <location>
        <begin position="91"/>
        <end position="107"/>
    </location>
</feature>
<proteinExistence type="predicted"/>
<dbReference type="Proteomes" id="UP001159641">
    <property type="component" value="Unassembled WGS sequence"/>
</dbReference>
<dbReference type="EMBL" id="JAIQCJ010000358">
    <property type="protein sequence ID" value="KAJ8796480.1"/>
    <property type="molecule type" value="Genomic_DNA"/>
</dbReference>
<accession>A0AB34HZ92</accession>
<feature type="region of interest" description="Disordered" evidence="1">
    <location>
        <begin position="195"/>
        <end position="233"/>
    </location>
</feature>
<comment type="caution">
    <text evidence="2">The sequence shown here is derived from an EMBL/GenBank/DDBJ whole genome shotgun (WGS) entry which is preliminary data.</text>
</comment>
<evidence type="ECO:0000256" key="1">
    <source>
        <dbReference type="SAM" id="MobiDB-lite"/>
    </source>
</evidence>
<gene>
    <name evidence="2" type="ORF">J1605_002077</name>
</gene>